<reference evidence="2" key="1">
    <citation type="submission" date="2022-01" db="EMBL/GenBank/DDBJ databases">
        <title>Antribacter sp. nov., isolated from Guizhou of China.</title>
        <authorList>
            <person name="Chengliang C."/>
            <person name="Ya Z."/>
        </authorList>
    </citation>
    <scope>NUCLEOTIDE SEQUENCE</scope>
    <source>
        <strain evidence="2">KLBMP 9083</strain>
    </source>
</reference>
<gene>
    <name evidence="2" type="ORF">L1785_12215</name>
</gene>
<feature type="compositionally biased region" description="Basic and acidic residues" evidence="1">
    <location>
        <begin position="62"/>
        <end position="75"/>
    </location>
</feature>
<feature type="region of interest" description="Disordered" evidence="1">
    <location>
        <begin position="62"/>
        <end position="82"/>
    </location>
</feature>
<protein>
    <submittedName>
        <fullName evidence="2">Uncharacterized protein</fullName>
    </submittedName>
</protein>
<evidence type="ECO:0000313" key="3">
    <source>
        <dbReference type="Proteomes" id="UP001165405"/>
    </source>
</evidence>
<evidence type="ECO:0000313" key="2">
    <source>
        <dbReference type="EMBL" id="MCF4121748.1"/>
    </source>
</evidence>
<evidence type="ECO:0000256" key="1">
    <source>
        <dbReference type="SAM" id="MobiDB-lite"/>
    </source>
</evidence>
<comment type="caution">
    <text evidence="2">The sequence shown here is derived from an EMBL/GenBank/DDBJ whole genome shotgun (WGS) entry which is preliminary data.</text>
</comment>
<dbReference type="AlphaFoldDB" id="A0AA41QEN3"/>
<organism evidence="2 3">
    <name type="scientific">Antribacter soli</name>
    <dbReference type="NCBI Taxonomy" id="2910976"/>
    <lineage>
        <taxon>Bacteria</taxon>
        <taxon>Bacillati</taxon>
        <taxon>Actinomycetota</taxon>
        <taxon>Actinomycetes</taxon>
        <taxon>Micrococcales</taxon>
        <taxon>Promicromonosporaceae</taxon>
        <taxon>Antribacter</taxon>
    </lineage>
</organism>
<dbReference type="Proteomes" id="UP001165405">
    <property type="component" value="Unassembled WGS sequence"/>
</dbReference>
<dbReference type="RefSeq" id="WP_236089545.1">
    <property type="nucleotide sequence ID" value="NZ_JAKGSG010000034.1"/>
</dbReference>
<keyword evidence="3" id="KW-1185">Reference proteome</keyword>
<accession>A0AA41QEN3</accession>
<name>A0AA41QEN3_9MICO</name>
<sequence length="82" mass="8867">MSRAEGLAVAWDFLAAARSGLGQVARLLTVHDLPAPADLAAELRERVSDLYDVVRKEADAAHRAENPGAYDEHGRWIGKGKS</sequence>
<dbReference type="EMBL" id="JAKGSG010000034">
    <property type="protein sequence ID" value="MCF4121748.1"/>
    <property type="molecule type" value="Genomic_DNA"/>
</dbReference>
<proteinExistence type="predicted"/>